<dbReference type="Gene3D" id="3.90.180.10">
    <property type="entry name" value="Medium-chain alcohol dehydrogenases, catalytic domain"/>
    <property type="match status" value="1"/>
</dbReference>
<keyword evidence="4" id="KW-1185">Reference proteome</keyword>
<dbReference type="SUPFAM" id="SSF51735">
    <property type="entry name" value="NAD(P)-binding Rossmann-fold domains"/>
    <property type="match status" value="1"/>
</dbReference>
<dbReference type="PATRIC" id="fig|1352936.5.peg.9329"/>
<dbReference type="Gene3D" id="3.40.50.720">
    <property type="entry name" value="NAD(P)-binding Rossmann-like Domain"/>
    <property type="match status" value="1"/>
</dbReference>
<proteinExistence type="predicted"/>
<dbReference type="Proteomes" id="UP000017984">
    <property type="component" value="Chromosome"/>
</dbReference>
<evidence type="ECO:0000313" key="3">
    <source>
        <dbReference type="EMBL" id="EST18468.1"/>
    </source>
</evidence>
<dbReference type="EMBL" id="AWQX01000391">
    <property type="protein sequence ID" value="EST18468.1"/>
    <property type="molecule type" value="Genomic_DNA"/>
</dbReference>
<dbReference type="PANTHER" id="PTHR44154">
    <property type="entry name" value="QUINONE OXIDOREDUCTASE"/>
    <property type="match status" value="1"/>
</dbReference>
<evidence type="ECO:0000313" key="4">
    <source>
        <dbReference type="Proteomes" id="UP000017984"/>
    </source>
</evidence>
<dbReference type="RefSeq" id="WP_023553832.1">
    <property type="nucleotide sequence ID" value="NZ_CM002285.1"/>
</dbReference>
<dbReference type="STRING" id="1352936.M878_44940"/>
<dbReference type="PANTHER" id="PTHR44154:SF1">
    <property type="entry name" value="QUINONE OXIDOREDUCTASE"/>
    <property type="match status" value="1"/>
</dbReference>
<reference evidence="3 4" key="1">
    <citation type="journal article" date="2014" name="Genome Announc.">
        <title>Draft Genome Sequence of Streptomyces roseochromogenes subsp. oscitans DS 12.976, Producer of the Aminocoumarin Antibiotic Clorobiocin.</title>
        <authorList>
            <person name="Ruckert C."/>
            <person name="Kalinowski J."/>
            <person name="Heide L."/>
            <person name="Apel A.K."/>
        </authorList>
    </citation>
    <scope>NUCLEOTIDE SEQUENCE [LARGE SCALE GENOMIC DNA]</scope>
    <source>
        <strain evidence="3 4">DS 12.976</strain>
    </source>
</reference>
<gene>
    <name evidence="3" type="ORF">M878_44940</name>
</gene>
<dbReference type="GO" id="GO:0016491">
    <property type="term" value="F:oxidoreductase activity"/>
    <property type="evidence" value="ECO:0007669"/>
    <property type="project" value="InterPro"/>
</dbReference>
<dbReference type="AlphaFoldDB" id="V6JFI5"/>
<keyword evidence="1" id="KW-0521">NADP</keyword>
<dbReference type="HOGENOM" id="CLU_026673_3_3_11"/>
<dbReference type="InterPro" id="IPR051603">
    <property type="entry name" value="Zinc-ADH_QOR/CCCR"/>
</dbReference>
<protein>
    <recommendedName>
        <fullName evidence="2">Enoyl reductase (ER) domain-containing protein</fullName>
    </recommendedName>
</protein>
<dbReference type="SMART" id="SM00829">
    <property type="entry name" value="PKS_ER"/>
    <property type="match status" value="1"/>
</dbReference>
<dbReference type="CDD" id="cd05289">
    <property type="entry name" value="MDR_like_2"/>
    <property type="match status" value="1"/>
</dbReference>
<dbReference type="InterPro" id="IPR020843">
    <property type="entry name" value="ER"/>
</dbReference>
<evidence type="ECO:0000256" key="1">
    <source>
        <dbReference type="ARBA" id="ARBA00022857"/>
    </source>
</evidence>
<organism evidence="3 4">
    <name type="scientific">Streptomyces roseochromogenus subsp. oscitans DS 12.976</name>
    <dbReference type="NCBI Taxonomy" id="1352936"/>
    <lineage>
        <taxon>Bacteria</taxon>
        <taxon>Bacillati</taxon>
        <taxon>Actinomycetota</taxon>
        <taxon>Actinomycetes</taxon>
        <taxon>Kitasatosporales</taxon>
        <taxon>Streptomycetaceae</taxon>
        <taxon>Streptomyces</taxon>
    </lineage>
</organism>
<dbReference type="OrthoDB" id="3727682at2"/>
<dbReference type="InterPro" id="IPR011032">
    <property type="entry name" value="GroES-like_sf"/>
</dbReference>
<dbReference type="SUPFAM" id="SSF50129">
    <property type="entry name" value="GroES-like"/>
    <property type="match status" value="1"/>
</dbReference>
<dbReference type="Pfam" id="PF13602">
    <property type="entry name" value="ADH_zinc_N_2"/>
    <property type="match status" value="1"/>
</dbReference>
<comment type="caution">
    <text evidence="3">The sequence shown here is derived from an EMBL/GenBank/DDBJ whole genome shotgun (WGS) entry which is preliminary data.</text>
</comment>
<evidence type="ECO:0000259" key="2">
    <source>
        <dbReference type="SMART" id="SM00829"/>
    </source>
</evidence>
<feature type="domain" description="Enoyl reductase (ER)" evidence="2">
    <location>
        <begin position="11"/>
        <end position="312"/>
    </location>
</feature>
<accession>V6JFI5</accession>
<dbReference type="InterPro" id="IPR013154">
    <property type="entry name" value="ADH-like_N"/>
</dbReference>
<dbReference type="Pfam" id="PF08240">
    <property type="entry name" value="ADH_N"/>
    <property type="match status" value="1"/>
</dbReference>
<dbReference type="InterPro" id="IPR036291">
    <property type="entry name" value="NAD(P)-bd_dom_sf"/>
</dbReference>
<name>V6JFI5_STRRC</name>
<sequence length="314" mass="32072">MPIAITFSRYGDPDVLTVSQVELPQPGPGQVRVRVRAASVNPIDAKIRSGMMEGIVPAQFPVFLGLDVSGVVDAAGADASAAVGDEVFGVVSGVASSGGSGDASGGGYAEYAILGQPVAKPERLSWELAAALPVVGTTAFRVLKQLGVHSGETLLIHGAGGSVGTIAVQLAVARGITVIATAGEHDHERLATLGATPVAYGDGWMDRVKTVAPNGVDAVFDAAGAGVLAHSVGLTGDRTRVITIADITAAVHDVRLSRNNPADRSYAALPELADLATSGKLTLPIWRTYPLAEAAQAHADLEARSNRGKIVLLP</sequence>